<keyword evidence="6" id="KW-0131">Cell cycle</keyword>
<evidence type="ECO:0000256" key="8">
    <source>
        <dbReference type="ARBA" id="ARBA00026068"/>
    </source>
</evidence>
<evidence type="ECO:0000256" key="2">
    <source>
        <dbReference type="ARBA" id="ARBA00015195"/>
    </source>
</evidence>
<comment type="subunit">
    <text evidence="8">Homodimer. Interacts with FtsZ.</text>
</comment>
<feature type="region of interest" description="Disordered" evidence="10">
    <location>
        <begin position="107"/>
        <end position="151"/>
    </location>
</feature>
<evidence type="ECO:0000256" key="3">
    <source>
        <dbReference type="ARBA" id="ARBA00022490"/>
    </source>
</evidence>
<dbReference type="GO" id="GO:0000921">
    <property type="term" value="P:septin ring assembly"/>
    <property type="evidence" value="ECO:0007669"/>
    <property type="project" value="TreeGrafter"/>
</dbReference>
<proteinExistence type="predicted"/>
<dbReference type="GO" id="GO:0000917">
    <property type="term" value="P:division septum assembly"/>
    <property type="evidence" value="ECO:0007669"/>
    <property type="project" value="UniProtKB-KW"/>
</dbReference>
<comment type="function">
    <text evidence="7">Activator of cell division through the inhibition of FtsZ GTPase activity, therefore promoting FtsZ assembly into bundles of protofilaments necessary for the formation of the division Z ring. It is recruited early at mid-cell but it is not essential for cell division.</text>
</comment>
<organism evidence="11 12">
    <name type="scientific">Candidatus Pullilachnospira gallistercoris</name>
    <dbReference type="NCBI Taxonomy" id="2840911"/>
    <lineage>
        <taxon>Bacteria</taxon>
        <taxon>Bacillati</taxon>
        <taxon>Bacillota</taxon>
        <taxon>Clostridia</taxon>
        <taxon>Lachnospirales</taxon>
        <taxon>Lachnospiraceae</taxon>
        <taxon>Lachnospiraceae incertae sedis</taxon>
        <taxon>Candidatus Pullilachnospira</taxon>
    </lineage>
</organism>
<name>A0A9D1EAR8_9FIRM</name>
<evidence type="ECO:0000256" key="7">
    <source>
        <dbReference type="ARBA" id="ARBA00024910"/>
    </source>
</evidence>
<evidence type="ECO:0000256" key="5">
    <source>
        <dbReference type="ARBA" id="ARBA00023210"/>
    </source>
</evidence>
<dbReference type="AlphaFoldDB" id="A0A9D1EAR8"/>
<dbReference type="GO" id="GO:0032153">
    <property type="term" value="C:cell division site"/>
    <property type="evidence" value="ECO:0007669"/>
    <property type="project" value="TreeGrafter"/>
</dbReference>
<dbReference type="Gene3D" id="6.10.250.790">
    <property type="match status" value="1"/>
</dbReference>
<dbReference type="PANTHER" id="PTHR34981">
    <property type="entry name" value="CELL DIVISION PROTEIN ZAPA"/>
    <property type="match status" value="1"/>
</dbReference>
<dbReference type="Proteomes" id="UP000823912">
    <property type="component" value="Unassembled WGS sequence"/>
</dbReference>
<evidence type="ECO:0000256" key="10">
    <source>
        <dbReference type="SAM" id="MobiDB-lite"/>
    </source>
</evidence>
<evidence type="ECO:0000313" key="12">
    <source>
        <dbReference type="Proteomes" id="UP000823912"/>
    </source>
</evidence>
<dbReference type="GO" id="GO:0030428">
    <property type="term" value="C:cell septum"/>
    <property type="evidence" value="ECO:0007669"/>
    <property type="project" value="TreeGrafter"/>
</dbReference>
<keyword evidence="4 11" id="KW-0132">Cell division</keyword>
<protein>
    <recommendedName>
        <fullName evidence="2">Cell division protein ZapA</fullName>
    </recommendedName>
    <alternativeName>
        <fullName evidence="9">Z ring-associated protein ZapA</fullName>
    </alternativeName>
</protein>
<evidence type="ECO:0000256" key="9">
    <source>
        <dbReference type="ARBA" id="ARBA00033158"/>
    </source>
</evidence>
<evidence type="ECO:0000256" key="4">
    <source>
        <dbReference type="ARBA" id="ARBA00022618"/>
    </source>
</evidence>
<dbReference type="PANTHER" id="PTHR34981:SF1">
    <property type="entry name" value="CELL DIVISION PROTEIN ZAPA"/>
    <property type="match status" value="1"/>
</dbReference>
<keyword evidence="5" id="KW-0717">Septation</keyword>
<reference evidence="11" key="1">
    <citation type="submission" date="2020-10" db="EMBL/GenBank/DDBJ databases">
        <authorList>
            <person name="Gilroy R."/>
        </authorList>
    </citation>
    <scope>NUCLEOTIDE SEQUENCE</scope>
    <source>
        <strain evidence="11">ChiSjej5B23-6657</strain>
    </source>
</reference>
<accession>A0A9D1EAR8</accession>
<comment type="caution">
    <text evidence="11">The sequence shown here is derived from an EMBL/GenBank/DDBJ whole genome shotgun (WGS) entry which is preliminary data.</text>
</comment>
<dbReference type="SUPFAM" id="SSF102829">
    <property type="entry name" value="Cell division protein ZapA-like"/>
    <property type="match status" value="1"/>
</dbReference>
<dbReference type="InterPro" id="IPR053712">
    <property type="entry name" value="Bac_CellDiv_Activator"/>
</dbReference>
<comment type="subcellular location">
    <subcellularLocation>
        <location evidence="1">Cytoplasm</location>
    </subcellularLocation>
</comment>
<feature type="compositionally biased region" description="Basic and acidic residues" evidence="10">
    <location>
        <begin position="107"/>
        <end position="118"/>
    </location>
</feature>
<evidence type="ECO:0000256" key="6">
    <source>
        <dbReference type="ARBA" id="ARBA00023306"/>
    </source>
</evidence>
<reference evidence="11" key="2">
    <citation type="journal article" date="2021" name="PeerJ">
        <title>Extensive microbial diversity within the chicken gut microbiome revealed by metagenomics and culture.</title>
        <authorList>
            <person name="Gilroy R."/>
            <person name="Ravi A."/>
            <person name="Getino M."/>
            <person name="Pursley I."/>
            <person name="Horton D.L."/>
            <person name="Alikhan N.F."/>
            <person name="Baker D."/>
            <person name="Gharbi K."/>
            <person name="Hall N."/>
            <person name="Watson M."/>
            <person name="Adriaenssens E.M."/>
            <person name="Foster-Nyarko E."/>
            <person name="Jarju S."/>
            <person name="Secka A."/>
            <person name="Antonio M."/>
            <person name="Oren A."/>
            <person name="Chaudhuri R.R."/>
            <person name="La Ragione R."/>
            <person name="Hildebrand F."/>
            <person name="Pallen M.J."/>
        </authorList>
    </citation>
    <scope>NUCLEOTIDE SEQUENCE</scope>
    <source>
        <strain evidence="11">ChiSjej5B23-6657</strain>
    </source>
</reference>
<dbReference type="GO" id="GO:0005829">
    <property type="term" value="C:cytosol"/>
    <property type="evidence" value="ECO:0007669"/>
    <property type="project" value="TreeGrafter"/>
</dbReference>
<dbReference type="GO" id="GO:0043093">
    <property type="term" value="P:FtsZ-dependent cytokinesis"/>
    <property type="evidence" value="ECO:0007669"/>
    <property type="project" value="TreeGrafter"/>
</dbReference>
<dbReference type="EMBL" id="DVHM01000157">
    <property type="protein sequence ID" value="HIR71497.1"/>
    <property type="molecule type" value="Genomic_DNA"/>
</dbReference>
<dbReference type="InterPro" id="IPR036192">
    <property type="entry name" value="Cell_div_ZapA-like_sf"/>
</dbReference>
<dbReference type="InterPro" id="IPR007838">
    <property type="entry name" value="Cell_div_ZapA-like"/>
</dbReference>
<sequence length="151" mass="17169">MTAKKSAEVIIDGKVYTLSGYEEEGYLQKVASYINNKIGELQKMDSYRRFSSDTKATLVELNIADDYFKARDRIEELELTLEQKEKEIYDLKHDLINSQIKAEKQLKEAKHLKEEKQGRAQTRQSARPETAQSAGVSAPAGTADKDKPEKK</sequence>
<keyword evidence="3" id="KW-0963">Cytoplasm</keyword>
<evidence type="ECO:0000313" key="11">
    <source>
        <dbReference type="EMBL" id="HIR71497.1"/>
    </source>
</evidence>
<evidence type="ECO:0000256" key="1">
    <source>
        <dbReference type="ARBA" id="ARBA00004496"/>
    </source>
</evidence>
<dbReference type="Pfam" id="PF05164">
    <property type="entry name" value="ZapA"/>
    <property type="match status" value="1"/>
</dbReference>
<gene>
    <name evidence="11" type="ORF">IAA55_09475</name>
</gene>
<feature type="compositionally biased region" description="Polar residues" evidence="10">
    <location>
        <begin position="119"/>
        <end position="135"/>
    </location>
</feature>